<keyword evidence="6" id="KW-0812">Transmembrane</keyword>
<feature type="transmembrane region" description="Helical" evidence="6">
    <location>
        <begin position="294"/>
        <end position="315"/>
    </location>
</feature>
<evidence type="ECO:0000256" key="1">
    <source>
        <dbReference type="ARBA" id="ARBA00004370"/>
    </source>
</evidence>
<dbReference type="InterPro" id="IPR015631">
    <property type="entry name" value="CD2/SLAM_rcpt"/>
</dbReference>
<proteinExistence type="predicted"/>
<reference evidence="7" key="1">
    <citation type="submission" date="2022-03" db="EMBL/GenBank/DDBJ databases">
        <authorList>
            <person name="Alioto T."/>
            <person name="Alioto T."/>
            <person name="Gomez Garrido J."/>
        </authorList>
    </citation>
    <scope>NUCLEOTIDE SEQUENCE</scope>
</reference>
<protein>
    <submittedName>
        <fullName evidence="7">HEPACAM family member 2-like isoform X3</fullName>
    </submittedName>
</protein>
<keyword evidence="3 6" id="KW-0472">Membrane</keyword>
<organism evidence="7 8">
    <name type="scientific">Pelobates cultripes</name>
    <name type="common">Western spadefoot toad</name>
    <dbReference type="NCBI Taxonomy" id="61616"/>
    <lineage>
        <taxon>Eukaryota</taxon>
        <taxon>Metazoa</taxon>
        <taxon>Chordata</taxon>
        <taxon>Craniata</taxon>
        <taxon>Vertebrata</taxon>
        <taxon>Euteleostomi</taxon>
        <taxon>Amphibia</taxon>
        <taxon>Batrachia</taxon>
        <taxon>Anura</taxon>
        <taxon>Pelobatoidea</taxon>
        <taxon>Pelobatidae</taxon>
        <taxon>Pelobates</taxon>
    </lineage>
</organism>
<dbReference type="PANTHER" id="PTHR12080:SF48">
    <property type="entry name" value="IMMUNOGLOBULIN SUBTYPE DOMAIN-CONTAINING PROTEIN"/>
    <property type="match status" value="1"/>
</dbReference>
<comment type="subcellular location">
    <subcellularLocation>
        <location evidence="1">Membrane</location>
    </subcellularLocation>
</comment>
<feature type="region of interest" description="Disordered" evidence="5">
    <location>
        <begin position="444"/>
        <end position="509"/>
    </location>
</feature>
<sequence>MVFPISSATVPYMLCIVVLTAAKTQPNVYDLYGETGTSVIIPGVNLSNKTYHELKRMNGNPDWVAQYHGGTLLHVKYENRGFLFPNGSFKLENVTKTDSGTYVHLVNHEIRITTKITVIEPVEQPVLQMEYLAGENCQLELNCIGSGGGISFFKNGVKINENIMEKGNVLLVQERQHQSSGSYTCELRNEVSQKTSSAVQFQPQAFTFHCFCVCATIGTLIMLWMILLCRVSACFGNMGKKQENEDSVSRASTENQNGDVISKAIIPTDLYLGIFSMCGAFFSSVYVYEQTNTWILLFSALFIISLIVKIIYWISPPWARCSKIGDYILQIAEFVAAGICIFALYLFLYKDLCMKVLFKQGWIWISVLVPVFITIALYLISFFYLNAKSRDNVPCDEVRFRNLPSEDDPAKCDMNETVDNDLTACKDDNGLDKEYIGFNKENTSSKNKEVSEEMKPCSEETPFCKTENPQEITNTGQYIGTDGGQDGTFHTGDFREVGQRSAGDSVANG</sequence>
<feature type="transmembrane region" description="Helical" evidence="6">
    <location>
        <begin position="206"/>
        <end position="231"/>
    </location>
</feature>
<evidence type="ECO:0000256" key="5">
    <source>
        <dbReference type="SAM" id="MobiDB-lite"/>
    </source>
</evidence>
<dbReference type="AlphaFoldDB" id="A0AAD1WCP5"/>
<dbReference type="InterPro" id="IPR013783">
    <property type="entry name" value="Ig-like_fold"/>
</dbReference>
<name>A0AAD1WCP5_PELCU</name>
<dbReference type="PANTHER" id="PTHR12080">
    <property type="entry name" value="SIGNALING LYMPHOCYTIC ACTIVATION MOLECULE"/>
    <property type="match status" value="1"/>
</dbReference>
<dbReference type="Proteomes" id="UP001295444">
    <property type="component" value="Chromosome 06"/>
</dbReference>
<evidence type="ECO:0000256" key="2">
    <source>
        <dbReference type="ARBA" id="ARBA00022729"/>
    </source>
</evidence>
<feature type="transmembrane region" description="Helical" evidence="6">
    <location>
        <begin position="270"/>
        <end position="288"/>
    </location>
</feature>
<keyword evidence="6" id="KW-1133">Transmembrane helix</keyword>
<evidence type="ECO:0000313" key="8">
    <source>
        <dbReference type="Proteomes" id="UP001295444"/>
    </source>
</evidence>
<dbReference type="InterPro" id="IPR036179">
    <property type="entry name" value="Ig-like_dom_sf"/>
</dbReference>
<dbReference type="Gene3D" id="2.60.40.10">
    <property type="entry name" value="Immunoglobulins"/>
    <property type="match status" value="2"/>
</dbReference>
<feature type="transmembrane region" description="Helical" evidence="6">
    <location>
        <begin position="327"/>
        <end position="349"/>
    </location>
</feature>
<evidence type="ECO:0000256" key="4">
    <source>
        <dbReference type="ARBA" id="ARBA00023180"/>
    </source>
</evidence>
<feature type="transmembrane region" description="Helical" evidence="6">
    <location>
        <begin position="361"/>
        <end position="385"/>
    </location>
</feature>
<dbReference type="SUPFAM" id="SSF48726">
    <property type="entry name" value="Immunoglobulin"/>
    <property type="match status" value="1"/>
</dbReference>
<gene>
    <name evidence="7" type="ORF">PECUL_23A043019</name>
</gene>
<dbReference type="GO" id="GO:0016020">
    <property type="term" value="C:membrane"/>
    <property type="evidence" value="ECO:0007669"/>
    <property type="project" value="UniProtKB-SubCell"/>
</dbReference>
<feature type="compositionally biased region" description="Polar residues" evidence="5">
    <location>
        <begin position="467"/>
        <end position="478"/>
    </location>
</feature>
<evidence type="ECO:0000256" key="6">
    <source>
        <dbReference type="SAM" id="Phobius"/>
    </source>
</evidence>
<dbReference type="EMBL" id="OW240917">
    <property type="protein sequence ID" value="CAH2299191.1"/>
    <property type="molecule type" value="Genomic_DNA"/>
</dbReference>
<accession>A0AAD1WCP5</accession>
<dbReference type="CDD" id="cd00096">
    <property type="entry name" value="Ig"/>
    <property type="match status" value="1"/>
</dbReference>
<keyword evidence="4" id="KW-0325">Glycoprotein</keyword>
<feature type="compositionally biased region" description="Basic and acidic residues" evidence="5">
    <location>
        <begin position="446"/>
        <end position="458"/>
    </location>
</feature>
<evidence type="ECO:0000313" key="7">
    <source>
        <dbReference type="EMBL" id="CAH2299191.1"/>
    </source>
</evidence>
<keyword evidence="8" id="KW-1185">Reference proteome</keyword>
<keyword evidence="2" id="KW-0732">Signal</keyword>
<evidence type="ECO:0000256" key="3">
    <source>
        <dbReference type="ARBA" id="ARBA00023136"/>
    </source>
</evidence>